<evidence type="ECO:0000313" key="1">
    <source>
        <dbReference type="EMBL" id="EDS30520.1"/>
    </source>
</evidence>
<evidence type="ECO:0000313" key="4">
    <source>
        <dbReference type="EnsemblMetazoa" id="CPIJ016420-PA"/>
    </source>
</evidence>
<dbReference type="Proteomes" id="UP000002320">
    <property type="component" value="Unassembled WGS sequence"/>
</dbReference>
<reference evidence="5" key="2">
    <citation type="submission" date="2020-05" db="UniProtKB">
        <authorList>
            <consortium name="EnsemblMetazoa"/>
        </authorList>
    </citation>
    <scope>IDENTIFICATION</scope>
    <source>
        <strain evidence="4">JHB</strain>
    </source>
</reference>
<dbReference type="EMBL" id="DS233555">
    <property type="protein sequence ID" value="EDS30520.1"/>
    <property type="molecule type" value="Genomic_DNA"/>
</dbReference>
<evidence type="ECO:0000313" key="2">
    <source>
        <dbReference type="EMBL" id="EDS30524.1"/>
    </source>
</evidence>
<dbReference type="EnsemblMetazoa" id="CPIJ019582-RA">
    <property type="protein sequence ID" value="CPIJ019582-PA"/>
    <property type="gene ID" value="CPIJ019582"/>
</dbReference>
<organism>
    <name type="scientific">Culex quinquefasciatus</name>
    <name type="common">Southern house mosquito</name>
    <name type="synonym">Culex pungens</name>
    <dbReference type="NCBI Taxonomy" id="7176"/>
    <lineage>
        <taxon>Eukaryota</taxon>
        <taxon>Metazoa</taxon>
        <taxon>Ecdysozoa</taxon>
        <taxon>Arthropoda</taxon>
        <taxon>Hexapoda</taxon>
        <taxon>Insecta</taxon>
        <taxon>Pterygota</taxon>
        <taxon>Neoptera</taxon>
        <taxon>Endopterygota</taxon>
        <taxon>Diptera</taxon>
        <taxon>Nematocera</taxon>
        <taxon>Culicoidea</taxon>
        <taxon>Culicidae</taxon>
        <taxon>Culicinae</taxon>
        <taxon>Culicini</taxon>
        <taxon>Culex</taxon>
        <taxon>Culex</taxon>
    </lineage>
</organism>
<sequence>MSGHYLCSSKHLSSSGTVLWIRWKRNSTGELPAHKDHADIDCHDDDRFRTMKQLTSTRLLED</sequence>
<dbReference type="VEuPathDB" id="VectorBase:CPIJ019578"/>
<dbReference type="EMBL" id="DS232558">
    <property type="protein sequence ID" value="EDS43431.1"/>
    <property type="molecule type" value="Genomic_DNA"/>
</dbReference>
<keyword evidence="6" id="KW-1185">Reference proteome</keyword>
<proteinExistence type="predicted"/>
<dbReference type="VEuPathDB" id="VectorBase:CPIJ019582"/>
<evidence type="ECO:0000313" key="3">
    <source>
        <dbReference type="EMBL" id="EDS43431.1"/>
    </source>
</evidence>
<name>B0XA05_CULQU</name>
<dbReference type="VEuPathDB" id="VectorBase:CPIJ016420"/>
<dbReference type="InParanoid" id="B0XA05"/>
<evidence type="ECO:0000313" key="6">
    <source>
        <dbReference type="Proteomes" id="UP000002320"/>
    </source>
</evidence>
<dbReference type="HOGENOM" id="CLU_2906270_0_0_1"/>
<protein>
    <submittedName>
        <fullName evidence="3 4">Uncharacterized protein</fullName>
    </submittedName>
</protein>
<gene>
    <name evidence="4" type="primary">6053828</name>
    <name evidence="3" type="ORF">CpipJ_CPIJ016420</name>
    <name evidence="1" type="ORF">CpipJ_CPIJ019578</name>
    <name evidence="2" type="ORF">CpipJ_CPIJ019582</name>
</gene>
<evidence type="ECO:0000313" key="5">
    <source>
        <dbReference type="EnsemblMetazoa" id="CPIJ019578-PA"/>
    </source>
</evidence>
<dbReference type="KEGG" id="cqu:CpipJ_CPIJ019578"/>
<reference evidence="3" key="1">
    <citation type="submission" date="2007-03" db="EMBL/GenBank/DDBJ databases">
        <title>Annotation of Culex pipiens quinquefasciatus.</title>
        <authorList>
            <consortium name="The Broad Institute Genome Sequencing Platform"/>
            <person name="Atkinson P.W."/>
            <person name="Hemingway J."/>
            <person name="Christensen B.M."/>
            <person name="Higgs S."/>
            <person name="Kodira C."/>
            <person name="Hannick L."/>
            <person name="Megy K."/>
            <person name="O'Leary S."/>
            <person name="Pearson M."/>
            <person name="Haas B.J."/>
            <person name="Mauceli E."/>
            <person name="Wortman J.R."/>
            <person name="Lee N.H."/>
            <person name="Guigo R."/>
            <person name="Stanke M."/>
            <person name="Alvarado L."/>
            <person name="Amedeo P."/>
            <person name="Antoine C.H."/>
            <person name="Arensburger P."/>
            <person name="Bidwell S.L."/>
            <person name="Crawford M."/>
            <person name="Camaro F."/>
            <person name="Devon K."/>
            <person name="Engels R."/>
            <person name="Hammond M."/>
            <person name="Howarth C."/>
            <person name="Koehrsen M."/>
            <person name="Lawson D."/>
            <person name="Montgomery P."/>
            <person name="Nene V."/>
            <person name="Nusbaum C."/>
            <person name="Puiu D."/>
            <person name="Romero-Severson J."/>
            <person name="Severson D.W."/>
            <person name="Shumway M."/>
            <person name="Sisk P."/>
            <person name="Stolte C."/>
            <person name="Zeng Q."/>
            <person name="Eisenstadt E."/>
            <person name="Fraser-Liggett C."/>
            <person name="Strausberg R."/>
            <person name="Galagan J."/>
            <person name="Birren B."/>
            <person name="Collins F.H."/>
        </authorList>
    </citation>
    <scope>NUCLEOTIDE SEQUENCE [LARGE SCALE GENOMIC DNA]</scope>
    <source>
        <strain evidence="3">JHB</strain>
    </source>
</reference>
<dbReference type="EMBL" id="DS233555">
    <property type="protein sequence ID" value="EDS30524.1"/>
    <property type="molecule type" value="Genomic_DNA"/>
</dbReference>
<accession>B0XA05</accession>
<dbReference type="EnsemblMetazoa" id="CPIJ019578-RA">
    <property type="protein sequence ID" value="CPIJ019578-PA"/>
    <property type="gene ID" value="CPIJ019578"/>
</dbReference>
<dbReference type="KEGG" id="cqu:CpipJ_CPIJ019582"/>
<dbReference type="KEGG" id="cqu:CpipJ_CPIJ016420"/>
<dbReference type="AlphaFoldDB" id="B0XA05"/>
<dbReference type="EnsemblMetazoa" id="CPIJ016420-RA">
    <property type="protein sequence ID" value="CPIJ016420-PA"/>
    <property type="gene ID" value="CPIJ016420"/>
</dbReference>